<evidence type="ECO:0000313" key="2">
    <source>
        <dbReference type="EMBL" id="SCY50306.1"/>
    </source>
</evidence>
<gene>
    <name evidence="2" type="ORF">SAMN02927916_2327</name>
</gene>
<feature type="compositionally biased region" description="Basic and acidic residues" evidence="1">
    <location>
        <begin position="319"/>
        <end position="335"/>
    </location>
</feature>
<name>A0ABY0LQD8_9FLAO</name>
<comment type="caution">
    <text evidence="2">The sequence shown here is derived from an EMBL/GenBank/DDBJ whole genome shotgun (WGS) entry which is preliminary data.</text>
</comment>
<organism evidence="2 3">
    <name type="scientific">Flavobacterium anhuiense</name>
    <dbReference type="NCBI Taxonomy" id="459526"/>
    <lineage>
        <taxon>Bacteria</taxon>
        <taxon>Pseudomonadati</taxon>
        <taxon>Bacteroidota</taxon>
        <taxon>Flavobacteriia</taxon>
        <taxon>Flavobacteriales</taxon>
        <taxon>Flavobacteriaceae</taxon>
        <taxon>Flavobacterium</taxon>
    </lineage>
</organism>
<dbReference type="Proteomes" id="UP000199307">
    <property type="component" value="Unassembled WGS sequence"/>
</dbReference>
<proteinExistence type="predicted"/>
<keyword evidence="3" id="KW-1185">Reference proteome</keyword>
<evidence type="ECO:0008006" key="4">
    <source>
        <dbReference type="Google" id="ProtNLM"/>
    </source>
</evidence>
<dbReference type="RefSeq" id="WP_244511732.1">
    <property type="nucleotide sequence ID" value="NZ_FMVC01000003.1"/>
</dbReference>
<evidence type="ECO:0000256" key="1">
    <source>
        <dbReference type="SAM" id="MobiDB-lite"/>
    </source>
</evidence>
<accession>A0ABY0LQD8</accession>
<evidence type="ECO:0000313" key="3">
    <source>
        <dbReference type="Proteomes" id="UP000199307"/>
    </source>
</evidence>
<sequence>MRKIFLVMLIAFHSFTYSQTFDGYLGSKSLNWLTEQKDFNSPPRVGISDMSLKLWDNYGGTNAPSTYGSLLEIYGKYAHLVSQLYFNNNWQGGQILYRSAFYNENSWGEWRTLLDSKSDVESSGNLKISGVVNSYILKANLGIGTANPSNAQGWQRVLDVYGLDNSKIIATSSNSSNRVGIFSHTTWTGGGGFVGTETDHSLHFITNYTPRMTISNTGNVGIGNINPSNRLDVNGTIHSKEVKVDMTGWSDFVFKNGYNLPTLEEVEKHIAEKGHLENIPSEKEVLENGINLGEMNAKLLQKIEELTLYMIEMKKENAEIKRENKKQNKEIKDLKSQLYSKH</sequence>
<protein>
    <recommendedName>
        <fullName evidence="4">Cell wall surface anchor family protein</fullName>
    </recommendedName>
</protein>
<feature type="region of interest" description="Disordered" evidence="1">
    <location>
        <begin position="319"/>
        <end position="342"/>
    </location>
</feature>
<dbReference type="EMBL" id="FMVC01000003">
    <property type="protein sequence ID" value="SCY50306.1"/>
    <property type="molecule type" value="Genomic_DNA"/>
</dbReference>
<reference evidence="2 3" key="1">
    <citation type="submission" date="2016-10" db="EMBL/GenBank/DDBJ databases">
        <authorList>
            <person name="Varghese N."/>
            <person name="Submissions S."/>
        </authorList>
    </citation>
    <scope>NUCLEOTIDE SEQUENCE [LARGE SCALE GENOMIC DNA]</scope>
    <source>
        <strain evidence="2 3">CGMCC 1.6859</strain>
    </source>
</reference>